<sequence>MLSVFCYTEFAVEIPVAGGSFAYLRVELGDFMAFVAAGNILLEYVIAGAAVARSWTSYFATLCNHNSDDFLIIVHSMPKDYGKLDPIAVVVVIVICILAVHRTKGSSRFNYVASVVHVLVILFVIIAGFTKAHTKYYNDFATFGIHGIFKSSAVLFFAYVGFDAVSTTAEETKNPAHDIPNPYRPQWHDYSPTRRRRRLSSISHAYCSNPHDATMASTSPSKDRDADLRRHRHAYCHRDHRFLYRSRDSLRGYYVSGETSTADRNKLIAFIALILASSTATAAYWGLSDNNDWIAYVISIPICFLATAGIAVLVPQARKPKVWGVPMVPWLPSQSIAINIFLLESIDAASFKRFGMWTCVLLYYFFFGLHASYDTAKESGENKIGEGWKEVEEGQSDSTITAAATAGVSLDQAK</sequence>
<feature type="transmembrane region" description="Helical" evidence="7">
    <location>
        <begin position="293"/>
        <end position="315"/>
    </location>
</feature>
<comment type="subcellular location">
    <subcellularLocation>
        <location evidence="1">Membrane</location>
        <topology evidence="1">Multi-pass membrane protein</topology>
    </subcellularLocation>
</comment>
<feature type="transmembrane region" description="Helical" evidence="7">
    <location>
        <begin position="31"/>
        <end position="52"/>
    </location>
</feature>
<evidence type="ECO:0000256" key="4">
    <source>
        <dbReference type="ARBA" id="ARBA00022989"/>
    </source>
</evidence>
<dbReference type="Pfam" id="PF13520">
    <property type="entry name" value="AA_permease_2"/>
    <property type="match status" value="1"/>
</dbReference>
<dbReference type="Pfam" id="PF13906">
    <property type="entry name" value="AA_permease_C"/>
    <property type="match status" value="1"/>
</dbReference>
<dbReference type="AlphaFoldDB" id="A0A6A2WA96"/>
<evidence type="ECO:0000256" key="5">
    <source>
        <dbReference type="ARBA" id="ARBA00023136"/>
    </source>
</evidence>
<dbReference type="PANTHER" id="PTHR43243">
    <property type="entry name" value="INNER MEMBRANE TRANSPORTER YGJI-RELATED"/>
    <property type="match status" value="1"/>
</dbReference>
<feature type="transmembrane region" description="Helical" evidence="7">
    <location>
        <begin position="267"/>
        <end position="287"/>
    </location>
</feature>
<dbReference type="GO" id="GO:0005886">
    <property type="term" value="C:plasma membrane"/>
    <property type="evidence" value="ECO:0007669"/>
    <property type="project" value="TreeGrafter"/>
</dbReference>
<dbReference type="GO" id="GO:0005313">
    <property type="term" value="F:L-glutamate transmembrane transporter activity"/>
    <property type="evidence" value="ECO:0007669"/>
    <property type="project" value="TreeGrafter"/>
</dbReference>
<organism evidence="9 10">
    <name type="scientific">Hibiscus syriacus</name>
    <name type="common">Rose of Sharon</name>
    <dbReference type="NCBI Taxonomy" id="106335"/>
    <lineage>
        <taxon>Eukaryota</taxon>
        <taxon>Viridiplantae</taxon>
        <taxon>Streptophyta</taxon>
        <taxon>Embryophyta</taxon>
        <taxon>Tracheophyta</taxon>
        <taxon>Spermatophyta</taxon>
        <taxon>Magnoliopsida</taxon>
        <taxon>eudicotyledons</taxon>
        <taxon>Gunneridae</taxon>
        <taxon>Pentapetalae</taxon>
        <taxon>rosids</taxon>
        <taxon>malvids</taxon>
        <taxon>Malvales</taxon>
        <taxon>Malvaceae</taxon>
        <taxon>Malvoideae</taxon>
        <taxon>Hibiscus</taxon>
    </lineage>
</organism>
<comment type="similarity">
    <text evidence="2">Belongs to the amino acid-polyamine-organocation (APC) superfamily. Cationic amino acid transporter (CAT) (TC 2.A.3.3) family.</text>
</comment>
<protein>
    <submittedName>
        <fullName evidence="9">Cationic amino acid transporter 1</fullName>
    </submittedName>
</protein>
<reference evidence="9" key="1">
    <citation type="submission" date="2019-09" db="EMBL/GenBank/DDBJ databases">
        <title>Draft genome information of white flower Hibiscus syriacus.</title>
        <authorList>
            <person name="Kim Y.-M."/>
        </authorList>
    </citation>
    <scope>NUCLEOTIDE SEQUENCE [LARGE SCALE GENOMIC DNA]</scope>
    <source>
        <strain evidence="9">YM2019G1</strain>
    </source>
</reference>
<feature type="transmembrane region" description="Helical" evidence="7">
    <location>
        <begin position="354"/>
        <end position="373"/>
    </location>
</feature>
<gene>
    <name evidence="9" type="ORF">F3Y22_tig00117048pilonHSYRG00203</name>
</gene>
<comment type="caution">
    <text evidence="9">The sequence shown here is derived from an EMBL/GenBank/DDBJ whole genome shotgun (WGS) entry which is preliminary data.</text>
</comment>
<evidence type="ECO:0000256" key="3">
    <source>
        <dbReference type="ARBA" id="ARBA00022692"/>
    </source>
</evidence>
<dbReference type="PANTHER" id="PTHR43243:SF1">
    <property type="entry name" value="CATIONIC AMINO ACID TRANSPORTER 1"/>
    <property type="match status" value="1"/>
</dbReference>
<keyword evidence="10" id="KW-1185">Reference proteome</keyword>
<dbReference type="Proteomes" id="UP000436088">
    <property type="component" value="Unassembled WGS sequence"/>
</dbReference>
<evidence type="ECO:0000313" key="10">
    <source>
        <dbReference type="Proteomes" id="UP000436088"/>
    </source>
</evidence>
<evidence type="ECO:0000256" key="6">
    <source>
        <dbReference type="SAM" id="MobiDB-lite"/>
    </source>
</evidence>
<dbReference type="Gene3D" id="1.20.1740.10">
    <property type="entry name" value="Amino acid/polyamine transporter I"/>
    <property type="match status" value="1"/>
</dbReference>
<keyword evidence="3 7" id="KW-0812">Transmembrane</keyword>
<feature type="region of interest" description="Disordered" evidence="6">
    <location>
        <begin position="390"/>
        <end position="414"/>
    </location>
</feature>
<keyword evidence="4 7" id="KW-1133">Transmembrane helix</keyword>
<feature type="transmembrane region" description="Helical" evidence="7">
    <location>
        <begin position="109"/>
        <end position="129"/>
    </location>
</feature>
<dbReference type="GO" id="GO:0015189">
    <property type="term" value="F:L-lysine transmembrane transporter activity"/>
    <property type="evidence" value="ECO:0007669"/>
    <property type="project" value="TreeGrafter"/>
</dbReference>
<evidence type="ECO:0000256" key="7">
    <source>
        <dbReference type="SAM" id="Phobius"/>
    </source>
</evidence>
<feature type="domain" description="Cationic amino acid transporter C-terminal" evidence="8">
    <location>
        <begin position="323"/>
        <end position="372"/>
    </location>
</feature>
<evidence type="ECO:0000256" key="2">
    <source>
        <dbReference type="ARBA" id="ARBA00008572"/>
    </source>
</evidence>
<name>A0A6A2WA96_HIBSY</name>
<feature type="transmembrane region" description="Helical" evidence="7">
    <location>
        <begin position="84"/>
        <end position="103"/>
    </location>
</feature>
<dbReference type="InterPro" id="IPR029485">
    <property type="entry name" value="CAT_C"/>
</dbReference>
<keyword evidence="5 7" id="KW-0472">Membrane</keyword>
<dbReference type="InterPro" id="IPR002293">
    <property type="entry name" value="AA/rel_permease1"/>
</dbReference>
<evidence type="ECO:0000256" key="1">
    <source>
        <dbReference type="ARBA" id="ARBA00004141"/>
    </source>
</evidence>
<feature type="transmembrane region" description="Helical" evidence="7">
    <location>
        <begin position="322"/>
        <end position="342"/>
    </location>
</feature>
<proteinExistence type="inferred from homology"/>
<accession>A0A6A2WA96</accession>
<evidence type="ECO:0000313" key="9">
    <source>
        <dbReference type="EMBL" id="KAE8654408.1"/>
    </source>
</evidence>
<evidence type="ECO:0000259" key="8">
    <source>
        <dbReference type="Pfam" id="PF13906"/>
    </source>
</evidence>
<dbReference type="EMBL" id="VEPZ02001787">
    <property type="protein sequence ID" value="KAE8654408.1"/>
    <property type="molecule type" value="Genomic_DNA"/>
</dbReference>